<reference evidence="2" key="1">
    <citation type="submission" date="2023-07" db="EMBL/GenBank/DDBJ databases">
        <title>Genome content predicts the carbon catabolic preferences of heterotrophic bacteria.</title>
        <authorList>
            <person name="Gralka M."/>
        </authorList>
    </citation>
    <scope>NUCLEOTIDE SEQUENCE</scope>
    <source>
        <strain evidence="2">I2M16</strain>
    </source>
</reference>
<feature type="compositionally biased region" description="Basic residues" evidence="1">
    <location>
        <begin position="12"/>
        <end position="21"/>
    </location>
</feature>
<accession>A0AAW7XFD1</accession>
<dbReference type="RefSeq" id="WP_290034484.1">
    <property type="nucleotide sequence ID" value="NZ_CAXPFL010000016.1"/>
</dbReference>
<sequence>MDESLSSLEKSVKHHASHAMMKRQIASGMKTDWVSSVERKMVKPQNLFITFGIGFLTKVPAFESSQNAEQPKQSSALMGIVKTLLITSVRSQLLKWLNRE</sequence>
<dbReference type="EMBL" id="JAUOPG010000002">
    <property type="protein sequence ID" value="MDO6452860.1"/>
    <property type="molecule type" value="Genomic_DNA"/>
</dbReference>
<protein>
    <submittedName>
        <fullName evidence="2">Uncharacterized protein</fullName>
    </submittedName>
</protein>
<comment type="caution">
    <text evidence="2">The sequence shown here is derived from an EMBL/GenBank/DDBJ whole genome shotgun (WGS) entry which is preliminary data.</text>
</comment>
<evidence type="ECO:0000256" key="1">
    <source>
        <dbReference type="SAM" id="MobiDB-lite"/>
    </source>
</evidence>
<organism evidence="2 3">
    <name type="scientific">Neptunomonas phycophila</name>
    <dbReference type="NCBI Taxonomy" id="1572645"/>
    <lineage>
        <taxon>Bacteria</taxon>
        <taxon>Pseudomonadati</taxon>
        <taxon>Pseudomonadota</taxon>
        <taxon>Gammaproteobacteria</taxon>
        <taxon>Oceanospirillales</taxon>
        <taxon>Oceanospirillaceae</taxon>
        <taxon>Neptunomonas</taxon>
    </lineage>
</organism>
<gene>
    <name evidence="2" type="ORF">Q4490_04720</name>
</gene>
<name>A0AAW7XFD1_9GAMM</name>
<evidence type="ECO:0000313" key="2">
    <source>
        <dbReference type="EMBL" id="MDO6452860.1"/>
    </source>
</evidence>
<dbReference type="Proteomes" id="UP001169862">
    <property type="component" value="Unassembled WGS sequence"/>
</dbReference>
<feature type="region of interest" description="Disordered" evidence="1">
    <location>
        <begin position="1"/>
        <end position="21"/>
    </location>
</feature>
<proteinExistence type="predicted"/>
<dbReference type="AlphaFoldDB" id="A0AAW7XFD1"/>
<evidence type="ECO:0000313" key="3">
    <source>
        <dbReference type="Proteomes" id="UP001169862"/>
    </source>
</evidence>